<dbReference type="EMBL" id="CAXHTB010000022">
    <property type="protein sequence ID" value="CAL0330549.1"/>
    <property type="molecule type" value="Genomic_DNA"/>
</dbReference>
<dbReference type="InterPro" id="IPR014729">
    <property type="entry name" value="Rossmann-like_a/b/a_fold"/>
</dbReference>
<feature type="domain" description="UspA" evidence="1">
    <location>
        <begin position="4"/>
        <end position="126"/>
    </location>
</feature>
<evidence type="ECO:0000259" key="1">
    <source>
        <dbReference type="Pfam" id="PF00582"/>
    </source>
</evidence>
<dbReference type="AlphaFoldDB" id="A0AAV1YAF0"/>
<proteinExistence type="predicted"/>
<sequence length="199" mass="22507">MDVRNIGVVVEDVDAARTALQWALQNIIRYGDIITLIHIYPFTASKSRKKARLLRLKGFQLALSFQHICNNFSNTKVEIVVTEDNQEGMKIVDSVREIGASILVVGLHDHSFLYKLAMTHSNVASYFNCRLFAIKQPPKSPFSHNVSAVGVLDSSTNMDFSQIDISTLQVSCTPPAKVKYRICPDPAAIFWRLRRSRRR</sequence>
<evidence type="ECO:0000313" key="3">
    <source>
        <dbReference type="Proteomes" id="UP001497480"/>
    </source>
</evidence>
<dbReference type="Pfam" id="PF00582">
    <property type="entry name" value="Usp"/>
    <property type="match status" value="1"/>
</dbReference>
<name>A0AAV1YAF0_LUPLU</name>
<protein>
    <recommendedName>
        <fullName evidence="1">UspA domain-containing protein</fullName>
    </recommendedName>
</protein>
<dbReference type="SUPFAM" id="SSF52402">
    <property type="entry name" value="Adenine nucleotide alpha hydrolases-like"/>
    <property type="match status" value="1"/>
</dbReference>
<accession>A0AAV1YAF0</accession>
<gene>
    <name evidence="2" type="ORF">LLUT_LOCUS31609</name>
</gene>
<dbReference type="Gene3D" id="3.40.50.620">
    <property type="entry name" value="HUPs"/>
    <property type="match status" value="1"/>
</dbReference>
<reference evidence="2 3" key="1">
    <citation type="submission" date="2024-03" db="EMBL/GenBank/DDBJ databases">
        <authorList>
            <person name="Martinez-Hernandez J."/>
        </authorList>
    </citation>
    <scope>NUCLEOTIDE SEQUENCE [LARGE SCALE GENOMIC DNA]</scope>
</reference>
<comment type="caution">
    <text evidence="2">The sequence shown here is derived from an EMBL/GenBank/DDBJ whole genome shotgun (WGS) entry which is preliminary data.</text>
</comment>
<dbReference type="PANTHER" id="PTHR47848">
    <property type="entry name" value="ADENINE NUCLEOTIDE ALPHA HYDROLASES-LIKE SUPERFAMILY PROTEIN"/>
    <property type="match status" value="1"/>
</dbReference>
<dbReference type="InterPro" id="IPR006016">
    <property type="entry name" value="UspA"/>
</dbReference>
<dbReference type="PANTHER" id="PTHR47848:SF1">
    <property type="entry name" value="ADENINE NUCLEOTIDE ALPHA HYDROLASES-LIKE SUPERFAMILY PROTEIN"/>
    <property type="match status" value="1"/>
</dbReference>
<keyword evidence="3" id="KW-1185">Reference proteome</keyword>
<organism evidence="2 3">
    <name type="scientific">Lupinus luteus</name>
    <name type="common">European yellow lupine</name>
    <dbReference type="NCBI Taxonomy" id="3873"/>
    <lineage>
        <taxon>Eukaryota</taxon>
        <taxon>Viridiplantae</taxon>
        <taxon>Streptophyta</taxon>
        <taxon>Embryophyta</taxon>
        <taxon>Tracheophyta</taxon>
        <taxon>Spermatophyta</taxon>
        <taxon>Magnoliopsida</taxon>
        <taxon>eudicotyledons</taxon>
        <taxon>Gunneridae</taxon>
        <taxon>Pentapetalae</taxon>
        <taxon>rosids</taxon>
        <taxon>fabids</taxon>
        <taxon>Fabales</taxon>
        <taxon>Fabaceae</taxon>
        <taxon>Papilionoideae</taxon>
        <taxon>50 kb inversion clade</taxon>
        <taxon>genistoids sensu lato</taxon>
        <taxon>core genistoids</taxon>
        <taxon>Genisteae</taxon>
        <taxon>Lupinus</taxon>
    </lineage>
</organism>
<dbReference type="Proteomes" id="UP001497480">
    <property type="component" value="Unassembled WGS sequence"/>
</dbReference>
<evidence type="ECO:0000313" key="2">
    <source>
        <dbReference type="EMBL" id="CAL0330549.1"/>
    </source>
</evidence>